<sequence length="167" mass="18968">MFLMIEEDDKGFVDDCVVSLKRCDAVPDEKIMGNVSDDVFCDELEVVQCMAVDVWRKMFLMMFSGIVSSLRGCVGKYKLDKGSLELINMGAQTLVAPGTFPIGCSSMILTSHFFEKEEEYDNRTGCLIKFNTLAEYHNELLQTKLNHLRELHPNVIIIYADYYNAAI</sequence>
<keyword evidence="3" id="KW-1185">Reference proteome</keyword>
<dbReference type="EMBL" id="CAKMRJ010005735">
    <property type="protein sequence ID" value="CAH1451236.1"/>
    <property type="molecule type" value="Genomic_DNA"/>
</dbReference>
<evidence type="ECO:0000313" key="3">
    <source>
        <dbReference type="Proteomes" id="UP001157418"/>
    </source>
</evidence>
<dbReference type="InterPro" id="IPR036514">
    <property type="entry name" value="SGNH_hydro_sf"/>
</dbReference>
<dbReference type="PANTHER" id="PTHR22835">
    <property type="entry name" value="ZINC FINGER FYVE DOMAIN CONTAINING PROTEIN"/>
    <property type="match status" value="1"/>
</dbReference>
<gene>
    <name evidence="2" type="ORF">LVIROSA_LOCUS36603</name>
</gene>
<dbReference type="PANTHER" id="PTHR22835:SF631">
    <property type="entry name" value="SINAPINE ESTERASE"/>
    <property type="match status" value="1"/>
</dbReference>
<comment type="similarity">
    <text evidence="1">Belongs to the 'GDSL' lipolytic enzyme family.</text>
</comment>
<dbReference type="Gene3D" id="3.40.50.1110">
    <property type="entry name" value="SGNH hydrolase"/>
    <property type="match status" value="1"/>
</dbReference>
<organism evidence="2 3">
    <name type="scientific">Lactuca virosa</name>
    <dbReference type="NCBI Taxonomy" id="75947"/>
    <lineage>
        <taxon>Eukaryota</taxon>
        <taxon>Viridiplantae</taxon>
        <taxon>Streptophyta</taxon>
        <taxon>Embryophyta</taxon>
        <taxon>Tracheophyta</taxon>
        <taxon>Spermatophyta</taxon>
        <taxon>Magnoliopsida</taxon>
        <taxon>eudicotyledons</taxon>
        <taxon>Gunneridae</taxon>
        <taxon>Pentapetalae</taxon>
        <taxon>asterids</taxon>
        <taxon>campanulids</taxon>
        <taxon>Asterales</taxon>
        <taxon>Asteraceae</taxon>
        <taxon>Cichorioideae</taxon>
        <taxon>Cichorieae</taxon>
        <taxon>Lactucinae</taxon>
        <taxon>Lactuca</taxon>
    </lineage>
</organism>
<reference evidence="2 3" key="1">
    <citation type="submission" date="2022-01" db="EMBL/GenBank/DDBJ databases">
        <authorList>
            <person name="Xiong W."/>
            <person name="Schranz E."/>
        </authorList>
    </citation>
    <scope>NUCLEOTIDE SEQUENCE [LARGE SCALE GENOMIC DNA]</scope>
</reference>
<dbReference type="Proteomes" id="UP001157418">
    <property type="component" value="Unassembled WGS sequence"/>
</dbReference>
<protein>
    <submittedName>
        <fullName evidence="2">Uncharacterized protein</fullName>
    </submittedName>
</protein>
<proteinExistence type="inferred from homology"/>
<accession>A0AAU9PNM7</accession>
<evidence type="ECO:0000313" key="2">
    <source>
        <dbReference type="EMBL" id="CAH1451236.1"/>
    </source>
</evidence>
<evidence type="ECO:0000256" key="1">
    <source>
        <dbReference type="ARBA" id="ARBA00008668"/>
    </source>
</evidence>
<dbReference type="AlphaFoldDB" id="A0AAU9PNM7"/>
<name>A0AAU9PNM7_9ASTR</name>
<comment type="caution">
    <text evidence="2">The sequence shown here is derived from an EMBL/GenBank/DDBJ whole genome shotgun (WGS) entry which is preliminary data.</text>
</comment>